<keyword evidence="4 11" id="KW-0548">Nucleotidyltransferase</keyword>
<feature type="domain" description="DNA polymerase III subunit delta C-terminal" evidence="10">
    <location>
        <begin position="216"/>
        <end position="337"/>
    </location>
</feature>
<keyword evidence="6" id="KW-0239">DNA-directed DNA polymerase</keyword>
<evidence type="ECO:0000256" key="3">
    <source>
        <dbReference type="ARBA" id="ARBA00022679"/>
    </source>
</evidence>
<dbReference type="SUPFAM" id="SSF52540">
    <property type="entry name" value="P-loop containing nucleoside triphosphate hydrolases"/>
    <property type="match status" value="1"/>
</dbReference>
<protein>
    <recommendedName>
        <fullName evidence="2">DNA polymerase III subunit delta</fullName>
        <ecNumber evidence="1">2.7.7.7</ecNumber>
    </recommendedName>
</protein>
<dbReference type="Pfam" id="PF14840">
    <property type="entry name" value="DNA_pol3_delt_C"/>
    <property type="match status" value="1"/>
</dbReference>
<evidence type="ECO:0000256" key="4">
    <source>
        <dbReference type="ARBA" id="ARBA00022695"/>
    </source>
</evidence>
<dbReference type="EMBL" id="UOFL01000035">
    <property type="protein sequence ID" value="VAW72157.1"/>
    <property type="molecule type" value="Genomic_DNA"/>
</dbReference>
<evidence type="ECO:0000256" key="2">
    <source>
        <dbReference type="ARBA" id="ARBA00017703"/>
    </source>
</evidence>
<evidence type="ECO:0000256" key="6">
    <source>
        <dbReference type="ARBA" id="ARBA00022932"/>
    </source>
</evidence>
<dbReference type="Pfam" id="PF06144">
    <property type="entry name" value="DNA_pol3_delta"/>
    <property type="match status" value="1"/>
</dbReference>
<feature type="domain" description="DNA polymerase III delta N-terminal" evidence="9">
    <location>
        <begin position="20"/>
        <end position="137"/>
    </location>
</feature>
<dbReference type="EC" id="2.7.7.7" evidence="1"/>
<dbReference type="AlphaFoldDB" id="A0A3B0Y9D1"/>
<dbReference type="GO" id="GO:0006261">
    <property type="term" value="P:DNA-templated DNA replication"/>
    <property type="evidence" value="ECO:0007669"/>
    <property type="project" value="TreeGrafter"/>
</dbReference>
<evidence type="ECO:0000256" key="7">
    <source>
        <dbReference type="ARBA" id="ARBA00034754"/>
    </source>
</evidence>
<dbReference type="NCBIfam" id="TIGR01128">
    <property type="entry name" value="holA"/>
    <property type="match status" value="1"/>
</dbReference>
<organism evidence="11">
    <name type="scientific">hydrothermal vent metagenome</name>
    <dbReference type="NCBI Taxonomy" id="652676"/>
    <lineage>
        <taxon>unclassified sequences</taxon>
        <taxon>metagenomes</taxon>
        <taxon>ecological metagenomes</taxon>
    </lineage>
</organism>
<dbReference type="GO" id="GO:0003887">
    <property type="term" value="F:DNA-directed DNA polymerase activity"/>
    <property type="evidence" value="ECO:0007669"/>
    <property type="project" value="UniProtKB-KW"/>
</dbReference>
<dbReference type="Gene3D" id="1.10.8.60">
    <property type="match status" value="1"/>
</dbReference>
<dbReference type="PANTHER" id="PTHR34388:SF1">
    <property type="entry name" value="DNA POLYMERASE III SUBUNIT DELTA"/>
    <property type="match status" value="1"/>
</dbReference>
<dbReference type="InterPro" id="IPR032780">
    <property type="entry name" value="DNA_pol3_delt_C"/>
</dbReference>
<evidence type="ECO:0000313" key="11">
    <source>
        <dbReference type="EMBL" id="VAW72157.1"/>
    </source>
</evidence>
<evidence type="ECO:0000256" key="8">
    <source>
        <dbReference type="ARBA" id="ARBA00049244"/>
    </source>
</evidence>
<proteinExistence type="inferred from homology"/>
<comment type="similarity">
    <text evidence="7">Belongs to the DNA polymerase HolA subunit family.</text>
</comment>
<dbReference type="Gene3D" id="3.40.50.300">
    <property type="entry name" value="P-loop containing nucleotide triphosphate hydrolases"/>
    <property type="match status" value="1"/>
</dbReference>
<dbReference type="GO" id="GO:0009360">
    <property type="term" value="C:DNA polymerase III complex"/>
    <property type="evidence" value="ECO:0007669"/>
    <property type="project" value="InterPro"/>
</dbReference>
<dbReference type="GO" id="GO:0003677">
    <property type="term" value="F:DNA binding"/>
    <property type="evidence" value="ECO:0007669"/>
    <property type="project" value="InterPro"/>
</dbReference>
<dbReference type="InterPro" id="IPR008921">
    <property type="entry name" value="DNA_pol3_clamp-load_cplx_C"/>
</dbReference>
<dbReference type="InterPro" id="IPR010372">
    <property type="entry name" value="DNA_pol3_delta_N"/>
</dbReference>
<dbReference type="Gene3D" id="1.20.272.10">
    <property type="match status" value="1"/>
</dbReference>
<accession>A0A3B0Y9D1</accession>
<name>A0A3B0Y9D1_9ZZZZ</name>
<evidence type="ECO:0000259" key="9">
    <source>
        <dbReference type="Pfam" id="PF06144"/>
    </source>
</evidence>
<reference evidence="11" key="1">
    <citation type="submission" date="2018-06" db="EMBL/GenBank/DDBJ databases">
        <authorList>
            <person name="Zhirakovskaya E."/>
        </authorList>
    </citation>
    <scope>NUCLEOTIDE SEQUENCE</scope>
</reference>
<evidence type="ECO:0000256" key="5">
    <source>
        <dbReference type="ARBA" id="ARBA00022705"/>
    </source>
</evidence>
<comment type="catalytic activity">
    <reaction evidence="8">
        <text>DNA(n) + a 2'-deoxyribonucleoside 5'-triphosphate = DNA(n+1) + diphosphate</text>
        <dbReference type="Rhea" id="RHEA:22508"/>
        <dbReference type="Rhea" id="RHEA-COMP:17339"/>
        <dbReference type="Rhea" id="RHEA-COMP:17340"/>
        <dbReference type="ChEBI" id="CHEBI:33019"/>
        <dbReference type="ChEBI" id="CHEBI:61560"/>
        <dbReference type="ChEBI" id="CHEBI:173112"/>
        <dbReference type="EC" id="2.7.7.7"/>
    </reaction>
</comment>
<dbReference type="InterPro" id="IPR027417">
    <property type="entry name" value="P-loop_NTPase"/>
</dbReference>
<dbReference type="InterPro" id="IPR005790">
    <property type="entry name" value="DNA_polIII_delta"/>
</dbReference>
<gene>
    <name evidence="11" type="ORF">MNBD_GAMMA12-2044</name>
</gene>
<dbReference type="PANTHER" id="PTHR34388">
    <property type="entry name" value="DNA POLYMERASE III SUBUNIT DELTA"/>
    <property type="match status" value="1"/>
</dbReference>
<keyword evidence="5" id="KW-0235">DNA replication</keyword>
<keyword evidence="3 11" id="KW-0808">Transferase</keyword>
<evidence type="ECO:0000256" key="1">
    <source>
        <dbReference type="ARBA" id="ARBA00012417"/>
    </source>
</evidence>
<dbReference type="SUPFAM" id="SSF48019">
    <property type="entry name" value="post-AAA+ oligomerization domain-like"/>
    <property type="match status" value="1"/>
</dbReference>
<dbReference type="CDD" id="cd18138">
    <property type="entry name" value="HLD_clamp_pol_III_delta"/>
    <property type="match status" value="1"/>
</dbReference>
<evidence type="ECO:0000259" key="10">
    <source>
        <dbReference type="Pfam" id="PF14840"/>
    </source>
</evidence>
<sequence length="349" mass="39248">MKISSEQLVGHLKKTLSPVYLVSGDEIVSVQESMQAIRYKAHSQGFSERRQFVYERGFDWETVFFEAKSMSLFAEKKLIEIRLTSTKIGDSGSKAVQEICRSMLDADLVFVIVCDKLDPSTQRSKWVKSIEAAGAWVQIWPIELARLPQWIAQRAQHKGLEISALGIQMIVERVEGNLLAAVQELEKLWLANGAGRISDELLQNSITDSSRFNVYALVDSCLAGKSARAAHILSGLFAEGVDPVLVLWALVRDIRVLCDLSAAASQGQNVEMLFNQYRIWERRKPLIRTALQRHTQKTWFIILSKCGKIDLAIKGFSNENVKDLLLNLCITLSKKDLFSSNQATTLTMQ</sequence>